<name>A0AAD9L3E0_RIDPI</name>
<protein>
    <submittedName>
        <fullName evidence="1">Uncharacterized protein</fullName>
    </submittedName>
</protein>
<keyword evidence="2" id="KW-1185">Reference proteome</keyword>
<dbReference type="EMBL" id="JAODUO010000358">
    <property type="protein sequence ID" value="KAK2182326.1"/>
    <property type="molecule type" value="Genomic_DNA"/>
</dbReference>
<evidence type="ECO:0000313" key="1">
    <source>
        <dbReference type="EMBL" id="KAK2182326.1"/>
    </source>
</evidence>
<proteinExistence type="predicted"/>
<reference evidence="1" key="1">
    <citation type="journal article" date="2023" name="Mol. Biol. Evol.">
        <title>Third-Generation Sequencing Reveals the Adaptive Role of the Epigenome in Three Deep-Sea Polychaetes.</title>
        <authorList>
            <person name="Perez M."/>
            <person name="Aroh O."/>
            <person name="Sun Y."/>
            <person name="Lan Y."/>
            <person name="Juniper S.K."/>
            <person name="Young C.R."/>
            <person name="Angers B."/>
            <person name="Qian P.Y."/>
        </authorList>
    </citation>
    <scope>NUCLEOTIDE SEQUENCE</scope>
    <source>
        <strain evidence="1">R07B-5</strain>
    </source>
</reference>
<dbReference type="Proteomes" id="UP001209878">
    <property type="component" value="Unassembled WGS sequence"/>
</dbReference>
<organism evidence="1 2">
    <name type="scientific">Ridgeia piscesae</name>
    <name type="common">Tubeworm</name>
    <dbReference type="NCBI Taxonomy" id="27915"/>
    <lineage>
        <taxon>Eukaryota</taxon>
        <taxon>Metazoa</taxon>
        <taxon>Spiralia</taxon>
        <taxon>Lophotrochozoa</taxon>
        <taxon>Annelida</taxon>
        <taxon>Polychaeta</taxon>
        <taxon>Sedentaria</taxon>
        <taxon>Canalipalpata</taxon>
        <taxon>Sabellida</taxon>
        <taxon>Siboglinidae</taxon>
        <taxon>Ridgeia</taxon>
    </lineage>
</organism>
<sequence length="243" mass="27794">MASAEKNRDLLFDIFEPDKRWDFWGHDAWIKMLDTLTFCRKHVTKTVLDDILEYIKQARKKLQKSLSLKQQDEGYKTASVETESSKCVAYANAGDCRFYECFHRKFPCTVFDASHVTDFEFPLCRDLQNQNSMLDPKGGRWLTNNNKCLMAKLLPLYRQDSVSCVDLHSVMFDSRSDCLVDSGLCDVIASKRNSFAVDVGMNLWSYPSVLPDKSGLTLAGRDYFYSELSSLRRLLGHATSACT</sequence>
<dbReference type="AlphaFoldDB" id="A0AAD9L3E0"/>
<evidence type="ECO:0000313" key="2">
    <source>
        <dbReference type="Proteomes" id="UP001209878"/>
    </source>
</evidence>
<gene>
    <name evidence="1" type="ORF">NP493_358g00056</name>
</gene>
<accession>A0AAD9L3E0</accession>
<comment type="caution">
    <text evidence="1">The sequence shown here is derived from an EMBL/GenBank/DDBJ whole genome shotgun (WGS) entry which is preliminary data.</text>
</comment>